<gene>
    <name evidence="2" type="ORF">D0Z08_13260</name>
</gene>
<protein>
    <submittedName>
        <fullName evidence="2">Uncharacterized protein</fullName>
    </submittedName>
</protein>
<evidence type="ECO:0000256" key="1">
    <source>
        <dbReference type="SAM" id="Phobius"/>
    </source>
</evidence>
<keyword evidence="3" id="KW-1185">Reference proteome</keyword>
<proteinExistence type="predicted"/>
<comment type="caution">
    <text evidence="2">The sequence shown here is derived from an EMBL/GenBank/DDBJ whole genome shotgun (WGS) entry which is preliminary data.</text>
</comment>
<feature type="transmembrane region" description="Helical" evidence="1">
    <location>
        <begin position="34"/>
        <end position="55"/>
    </location>
</feature>
<dbReference type="EMBL" id="QXGH01000016">
    <property type="protein sequence ID" value="RHW26719.1"/>
    <property type="molecule type" value="Genomic_DNA"/>
</dbReference>
<evidence type="ECO:0000313" key="3">
    <source>
        <dbReference type="Proteomes" id="UP000283644"/>
    </source>
</evidence>
<dbReference type="RefSeq" id="WP_118925715.1">
    <property type="nucleotide sequence ID" value="NZ_QXGH01000016.1"/>
</dbReference>
<keyword evidence="1" id="KW-0812">Transmembrane</keyword>
<evidence type="ECO:0000313" key="2">
    <source>
        <dbReference type="EMBL" id="RHW26719.1"/>
    </source>
</evidence>
<reference evidence="2 3" key="1">
    <citation type="submission" date="2018-09" db="EMBL/GenBank/DDBJ databases">
        <title>Genome sequencing of Nocardioides immobilis CCTCC AB 2017083 for comparison to Nocardioides silvaticus.</title>
        <authorList>
            <person name="Li C."/>
            <person name="Wang G."/>
        </authorList>
    </citation>
    <scope>NUCLEOTIDE SEQUENCE [LARGE SCALE GENOMIC DNA]</scope>
    <source>
        <strain evidence="2 3">CCTCC AB 2017083</strain>
    </source>
</reference>
<dbReference type="Proteomes" id="UP000283644">
    <property type="component" value="Unassembled WGS sequence"/>
</dbReference>
<dbReference type="AlphaFoldDB" id="A0A417Y224"/>
<organism evidence="2 3">
    <name type="scientific">Nocardioides immobilis</name>
    <dbReference type="NCBI Taxonomy" id="2049295"/>
    <lineage>
        <taxon>Bacteria</taxon>
        <taxon>Bacillati</taxon>
        <taxon>Actinomycetota</taxon>
        <taxon>Actinomycetes</taxon>
        <taxon>Propionibacteriales</taxon>
        <taxon>Nocardioidaceae</taxon>
        <taxon>Nocardioides</taxon>
    </lineage>
</organism>
<keyword evidence="1" id="KW-0472">Membrane</keyword>
<accession>A0A417Y224</accession>
<keyword evidence="1" id="KW-1133">Transmembrane helix</keyword>
<name>A0A417Y224_9ACTN</name>
<sequence length="60" mass="6289">MATNKELLEAAAFHRRRVVAALLSGSPYDEPARVLRAVIAGVLLAATAVAASLLARYLGL</sequence>